<dbReference type="SUPFAM" id="SSF48452">
    <property type="entry name" value="TPR-like"/>
    <property type="match status" value="1"/>
</dbReference>
<feature type="domain" description="SusD-like N-terminal" evidence="7">
    <location>
        <begin position="21"/>
        <end position="244"/>
    </location>
</feature>
<sequence length="479" mass="55580">MKKYIFYIVLVFGLSLGACNDWLDVPSKTEVIDYEMFKTEQGFMDGMAGVYYLMTDDALYGDILSVTYLDVLARRFKIYSNYDVGGLGKDLDAANYYQDSKVVGTIDNIWSKGYNVIANVNSLLEQIENYKSVFTYDNYRMIKGEALGVRAFMHFDLMRLFGKPYALTGDELTIPYVTKLSGREWPLFNTEDEVIGLALRDLQEADSLLSVDNMYSSSVENSWLNSRRSHFNRWAVYATMARIYHWKGDTENALLYAKKVIESQQFRFMDPLVDCKDLQSRDVAFYTECIFTLNKTDLKDVYEKRMGFAMERLDNDVSDIEKLYGKTSGGSTDYRFTYLWYLAATDQVGGQKYVFYRYNGGVASRGDLVTLMRWSEMYYIAAECCGNTAEGRAYLNEVLVNRGLKKLEDSISDEEFRNEILNEYKKEFFSEGHLFYYYKRLNITKVLEHDQETYVDVATPGYVFPIPEKELELRRGVTE</sequence>
<dbReference type="PROSITE" id="PS51257">
    <property type="entry name" value="PROKAR_LIPOPROTEIN"/>
    <property type="match status" value="1"/>
</dbReference>
<dbReference type="Pfam" id="PF14322">
    <property type="entry name" value="SusD-like_3"/>
    <property type="match status" value="1"/>
</dbReference>
<organism evidence="8 9">
    <name type="scientific">Butyricimonas hominis</name>
    <dbReference type="NCBI Taxonomy" id="2763032"/>
    <lineage>
        <taxon>Bacteria</taxon>
        <taxon>Pseudomonadati</taxon>
        <taxon>Bacteroidota</taxon>
        <taxon>Bacteroidia</taxon>
        <taxon>Bacteroidales</taxon>
        <taxon>Odoribacteraceae</taxon>
        <taxon>Butyricimonas</taxon>
    </lineage>
</organism>
<evidence type="ECO:0000313" key="9">
    <source>
        <dbReference type="Proteomes" id="UP000646484"/>
    </source>
</evidence>
<name>A0ABR7D441_9BACT</name>
<evidence type="ECO:0000259" key="7">
    <source>
        <dbReference type="Pfam" id="PF14322"/>
    </source>
</evidence>
<proteinExistence type="inferred from homology"/>
<evidence type="ECO:0000256" key="5">
    <source>
        <dbReference type="ARBA" id="ARBA00023237"/>
    </source>
</evidence>
<dbReference type="InterPro" id="IPR012944">
    <property type="entry name" value="SusD_RagB_dom"/>
</dbReference>
<comment type="subcellular location">
    <subcellularLocation>
        <location evidence="1">Cell outer membrane</location>
    </subcellularLocation>
</comment>
<reference evidence="8 9" key="1">
    <citation type="submission" date="2020-08" db="EMBL/GenBank/DDBJ databases">
        <title>Genome public.</title>
        <authorList>
            <person name="Liu C."/>
            <person name="Sun Q."/>
        </authorList>
    </citation>
    <scope>NUCLEOTIDE SEQUENCE [LARGE SCALE GENOMIC DNA]</scope>
    <source>
        <strain evidence="8 9">NSJ-56</strain>
    </source>
</reference>
<comment type="caution">
    <text evidence="8">The sequence shown here is derived from an EMBL/GenBank/DDBJ whole genome shotgun (WGS) entry which is preliminary data.</text>
</comment>
<evidence type="ECO:0000256" key="2">
    <source>
        <dbReference type="ARBA" id="ARBA00006275"/>
    </source>
</evidence>
<dbReference type="Pfam" id="PF07980">
    <property type="entry name" value="SusD_RagB"/>
    <property type="match status" value="1"/>
</dbReference>
<keyword evidence="5" id="KW-0998">Cell outer membrane</keyword>
<keyword evidence="3" id="KW-0732">Signal</keyword>
<comment type="similarity">
    <text evidence="2">Belongs to the SusD family.</text>
</comment>
<accession>A0ABR7D441</accession>
<evidence type="ECO:0000256" key="1">
    <source>
        <dbReference type="ARBA" id="ARBA00004442"/>
    </source>
</evidence>
<evidence type="ECO:0000256" key="4">
    <source>
        <dbReference type="ARBA" id="ARBA00023136"/>
    </source>
</evidence>
<gene>
    <name evidence="8" type="ORF">H8S64_16475</name>
</gene>
<evidence type="ECO:0000313" key="8">
    <source>
        <dbReference type="EMBL" id="MBC5622689.1"/>
    </source>
</evidence>
<evidence type="ECO:0000259" key="6">
    <source>
        <dbReference type="Pfam" id="PF07980"/>
    </source>
</evidence>
<dbReference type="EMBL" id="JACOOH010000007">
    <property type="protein sequence ID" value="MBC5622689.1"/>
    <property type="molecule type" value="Genomic_DNA"/>
</dbReference>
<keyword evidence="4" id="KW-0472">Membrane</keyword>
<keyword evidence="9" id="KW-1185">Reference proteome</keyword>
<dbReference type="Proteomes" id="UP000646484">
    <property type="component" value="Unassembled WGS sequence"/>
</dbReference>
<evidence type="ECO:0000256" key="3">
    <source>
        <dbReference type="ARBA" id="ARBA00022729"/>
    </source>
</evidence>
<dbReference type="InterPro" id="IPR011990">
    <property type="entry name" value="TPR-like_helical_dom_sf"/>
</dbReference>
<dbReference type="Gene3D" id="1.25.40.390">
    <property type="match status" value="1"/>
</dbReference>
<dbReference type="RefSeq" id="WP_186977508.1">
    <property type="nucleotide sequence ID" value="NZ_JACOOH010000007.1"/>
</dbReference>
<feature type="domain" description="RagB/SusD" evidence="6">
    <location>
        <begin position="362"/>
        <end position="444"/>
    </location>
</feature>
<dbReference type="InterPro" id="IPR033985">
    <property type="entry name" value="SusD-like_N"/>
</dbReference>
<protein>
    <submittedName>
        <fullName evidence="8">RagB/SusD family nutrient uptake outer membrane protein</fullName>
    </submittedName>
</protein>